<evidence type="ECO:0000256" key="3">
    <source>
        <dbReference type="ARBA" id="ARBA00022801"/>
    </source>
</evidence>
<dbReference type="GO" id="GO:0052689">
    <property type="term" value="F:carboxylic ester hydrolase activity"/>
    <property type="evidence" value="ECO:0007669"/>
    <property type="project" value="UniProtKB-KW"/>
</dbReference>
<dbReference type="InterPro" id="IPR013830">
    <property type="entry name" value="SGNH_hydro"/>
</dbReference>
<comment type="similarity">
    <text evidence="7">Belongs to the glycosyl hydrolase 10 (cellulase F) family.</text>
</comment>
<protein>
    <recommendedName>
        <fullName evidence="7">Beta-xylanase</fullName>
        <ecNumber evidence="7">3.2.1.8</ecNumber>
    </recommendedName>
</protein>
<organism evidence="10 11">
    <name type="scientific">Fuerstiella marisgermanici</name>
    <dbReference type="NCBI Taxonomy" id="1891926"/>
    <lineage>
        <taxon>Bacteria</taxon>
        <taxon>Pseudomonadati</taxon>
        <taxon>Planctomycetota</taxon>
        <taxon>Planctomycetia</taxon>
        <taxon>Planctomycetales</taxon>
        <taxon>Planctomycetaceae</taxon>
        <taxon>Fuerstiella</taxon>
    </lineage>
</organism>
<dbReference type="Gene3D" id="2.60.120.260">
    <property type="entry name" value="Galactose-binding domain-like"/>
    <property type="match status" value="1"/>
</dbReference>
<reference evidence="10 11" key="1">
    <citation type="journal article" date="2016" name="Front. Microbiol.">
        <title>Fuerstia marisgermanicae gen. nov., sp. nov., an Unusual Member of the Phylum Planctomycetes from the German Wadden Sea.</title>
        <authorList>
            <person name="Kohn T."/>
            <person name="Heuer A."/>
            <person name="Jogler M."/>
            <person name="Vollmers J."/>
            <person name="Boedeker C."/>
            <person name="Bunk B."/>
            <person name="Rast P."/>
            <person name="Borchert D."/>
            <person name="Glockner I."/>
            <person name="Freese H.M."/>
            <person name="Klenk H.P."/>
            <person name="Overmann J."/>
            <person name="Kaster A.K."/>
            <person name="Rohde M."/>
            <person name="Wiegand S."/>
            <person name="Jogler C."/>
        </authorList>
    </citation>
    <scope>NUCLEOTIDE SEQUENCE [LARGE SCALE GENOMIC DNA]</scope>
    <source>
        <strain evidence="10 11">NH11</strain>
    </source>
</reference>
<keyword evidence="10" id="KW-0858">Xylan degradation</keyword>
<evidence type="ECO:0000313" key="11">
    <source>
        <dbReference type="Proteomes" id="UP000187735"/>
    </source>
</evidence>
<comment type="catalytic activity">
    <reaction evidence="7">
        <text>Endohydrolysis of (1-&gt;4)-beta-D-xylosidic linkages in xylans.</text>
        <dbReference type="EC" id="3.2.1.8"/>
    </reaction>
</comment>
<dbReference type="SUPFAM" id="SSF53474">
    <property type="entry name" value="alpha/beta-Hydrolases"/>
    <property type="match status" value="1"/>
</dbReference>
<dbReference type="STRING" id="1891926.Fuma_02998"/>
<feature type="chain" id="PRO_5012840124" description="Beta-xylanase" evidence="8">
    <location>
        <begin position="22"/>
        <end position="1152"/>
    </location>
</feature>
<gene>
    <name evidence="10" type="primary">xynB</name>
    <name evidence="10" type="ORF">Fuma_02998</name>
</gene>
<keyword evidence="5 7" id="KW-0326">Glycosidase</keyword>
<keyword evidence="11" id="KW-1185">Reference proteome</keyword>
<dbReference type="EC" id="3.2.1.8" evidence="7"/>
<keyword evidence="2 8" id="KW-0732">Signal</keyword>
<dbReference type="PRINTS" id="PR00134">
    <property type="entry name" value="GLHYDRLASE10"/>
</dbReference>
<dbReference type="InterPro" id="IPR054579">
    <property type="entry name" value="GCE-like_dom"/>
</dbReference>
<dbReference type="Gene3D" id="3.40.50.1820">
    <property type="entry name" value="alpha/beta hydrolase"/>
    <property type="match status" value="1"/>
</dbReference>
<evidence type="ECO:0000256" key="2">
    <source>
        <dbReference type="ARBA" id="ARBA00022729"/>
    </source>
</evidence>
<feature type="domain" description="GH10" evidence="9">
    <location>
        <begin position="561"/>
        <end position="906"/>
    </location>
</feature>
<dbReference type="Pfam" id="PF13472">
    <property type="entry name" value="Lipase_GDSL_2"/>
    <property type="match status" value="1"/>
</dbReference>
<sequence precursor="true">MTKLAISFVSFVLLSFAAVSAQDVPLVYDLENTGEKFPQPVLSAFEQLPVVRPLPDPFAWPDGSGRSTKFADWARRRSEIKAEIERYGVGEKPPRPKDIAATLKDGTLTVKATENGETLTLTARVSMPKGDGPFPAVIGIGFGGGTGSLPADIFTSRDVATISFDFKQVMAHQQKRGNEPINRLYPELTHIGAYAAWPWGISRIIDGLELVEKDLPIDRKRLAVTGCSFAGKMALFAGAFDERITLTIAQESGGGGAAAWRVSETLGNVETLGKTSRAWFREDMFEFSAAVDKLPYDHHELMAMVAPRALLVLGNPEYEWLADESGYVSCRAAHEVWKTFGIGDRFGFSIVAGHPHCQLPASQRPEVEAFVDKFLLGKSDVKTDVTKHPFDLVEHEFWYDGWTKGKSTFPTLDGENIETFTFEAEAMKSGSDWEIKSAEDASAGKYITVKPSIESPPAVPAGDNAAVTIPFTTTKDAKYYIHARVNCPSADDDSFWIQIDDEGFVMANGLGTQGWQWVKLATFKPTPGKHTLTIKYRENGAFLDRIGITTYPFGADALDAAKAEPSLKNAVDKRFKIGVGVGHRVVQNDEDAALIRRHFEILTPENCMKPEGIHPQENEWKFEPSDAFADFAREHNMELVGHCLVWAKDDRTDEWMMNEGENPVSREKLLQRIQTHVKTVVSRYADVATHWDVVNEAIGDSNDDLLRDSVYSQTTGMDFIVTAFKTARAHDPDALLIYNDYNGHKPGKRKKLIELLTKLKAAGAPIDAYGMQGHFELGDNSLPELRATFDELRKLGIQVVVSELDIDVVKRGRWWADGNKYRDELKTFDPYKDGMPPEIEQQMVKQYVELFKLFHEYRDIIARVSFWNLHDGHSWLNYFPWERVNHPLLFDRQRKPKAAFDAVYEMLKKSSDQKAAVRHTPLQRTDANSKKVHKQLVAKTKLGQIDVYFQGDSITRRWGATDYPELLAHWKKSFHGWNAANFAWGGDNTHHILWRMQNGELEGVSPKVVCLQAGANNLPWIGAAKQSHVTDVVEGIEVIIAEFRSRFPDVPVVLTAMFPRDQNAALAPTIDAINKKLKVISQADKRIHWININDDPAGASGKLLPDVSSDGIHLEKAGYEVWAQALRPILTKLLGEPAEVDRAPPATGNPGL</sequence>
<keyword evidence="6 7" id="KW-0624">Polysaccharide degradation</keyword>
<dbReference type="InterPro" id="IPR017853">
    <property type="entry name" value="GH"/>
</dbReference>
<dbReference type="GO" id="GO:0031176">
    <property type="term" value="F:endo-1,4-beta-xylanase activity"/>
    <property type="evidence" value="ECO:0007669"/>
    <property type="project" value="UniProtKB-EC"/>
</dbReference>
<evidence type="ECO:0000313" key="10">
    <source>
        <dbReference type="EMBL" id="APZ93381.1"/>
    </source>
</evidence>
<dbReference type="Pfam" id="PF00331">
    <property type="entry name" value="Glyco_hydro_10"/>
    <property type="match status" value="1"/>
</dbReference>
<proteinExistence type="inferred from homology"/>
<dbReference type="PANTHER" id="PTHR31490:SF90">
    <property type="entry name" value="ENDO-1,4-BETA-XYLANASE A"/>
    <property type="match status" value="1"/>
</dbReference>
<dbReference type="GO" id="GO:0045493">
    <property type="term" value="P:xylan catabolic process"/>
    <property type="evidence" value="ECO:0007669"/>
    <property type="project" value="UniProtKB-KW"/>
</dbReference>
<keyword evidence="3 7" id="KW-0378">Hydrolase</keyword>
<dbReference type="SUPFAM" id="SSF51445">
    <property type="entry name" value="(Trans)glycosidases"/>
    <property type="match status" value="1"/>
</dbReference>
<evidence type="ECO:0000256" key="5">
    <source>
        <dbReference type="ARBA" id="ARBA00023295"/>
    </source>
</evidence>
<evidence type="ECO:0000256" key="1">
    <source>
        <dbReference type="ARBA" id="ARBA00022487"/>
    </source>
</evidence>
<dbReference type="SMART" id="SM00633">
    <property type="entry name" value="Glyco_10"/>
    <property type="match status" value="1"/>
</dbReference>
<dbReference type="Pfam" id="PF22244">
    <property type="entry name" value="GCE_fung"/>
    <property type="match status" value="1"/>
</dbReference>
<dbReference type="PANTHER" id="PTHR31490">
    <property type="entry name" value="GLYCOSYL HYDROLASE"/>
    <property type="match status" value="1"/>
</dbReference>
<evidence type="ECO:0000256" key="7">
    <source>
        <dbReference type="RuleBase" id="RU361174"/>
    </source>
</evidence>
<dbReference type="RefSeq" id="WP_077024846.1">
    <property type="nucleotide sequence ID" value="NZ_CP017641.1"/>
</dbReference>
<dbReference type="InterPro" id="IPR036514">
    <property type="entry name" value="SGNH_hydro_sf"/>
</dbReference>
<dbReference type="InterPro" id="IPR001000">
    <property type="entry name" value="GH10_dom"/>
</dbReference>
<dbReference type="OrthoDB" id="2513075at2"/>
<dbReference type="CDD" id="cd02795">
    <property type="entry name" value="CBM6-CBM35-CBM36_like"/>
    <property type="match status" value="1"/>
</dbReference>
<feature type="signal peptide" evidence="8">
    <location>
        <begin position="1"/>
        <end position="21"/>
    </location>
</feature>
<name>A0A1P8WH25_9PLAN</name>
<dbReference type="Gene3D" id="3.40.50.1110">
    <property type="entry name" value="SGNH hydrolase"/>
    <property type="match status" value="1"/>
</dbReference>
<dbReference type="Proteomes" id="UP000187735">
    <property type="component" value="Chromosome"/>
</dbReference>
<dbReference type="SUPFAM" id="SSF52266">
    <property type="entry name" value="SGNH hydrolase"/>
    <property type="match status" value="1"/>
</dbReference>
<evidence type="ECO:0000259" key="9">
    <source>
        <dbReference type="PROSITE" id="PS51760"/>
    </source>
</evidence>
<dbReference type="PROSITE" id="PS51760">
    <property type="entry name" value="GH10_2"/>
    <property type="match status" value="1"/>
</dbReference>
<keyword evidence="1" id="KW-0719">Serine esterase</keyword>
<dbReference type="AlphaFoldDB" id="A0A1P8WH25"/>
<accession>A0A1P8WH25</accession>
<dbReference type="EMBL" id="CP017641">
    <property type="protein sequence ID" value="APZ93381.1"/>
    <property type="molecule type" value="Genomic_DNA"/>
</dbReference>
<dbReference type="Gene3D" id="3.20.20.80">
    <property type="entry name" value="Glycosidases"/>
    <property type="match status" value="1"/>
</dbReference>
<evidence type="ECO:0000256" key="4">
    <source>
        <dbReference type="ARBA" id="ARBA00023277"/>
    </source>
</evidence>
<keyword evidence="4 7" id="KW-0119">Carbohydrate metabolism</keyword>
<dbReference type="InterPro" id="IPR029058">
    <property type="entry name" value="AB_hydrolase_fold"/>
</dbReference>
<dbReference type="KEGG" id="fmr:Fuma_02998"/>
<evidence type="ECO:0000256" key="6">
    <source>
        <dbReference type="ARBA" id="ARBA00023326"/>
    </source>
</evidence>
<evidence type="ECO:0000256" key="8">
    <source>
        <dbReference type="SAM" id="SignalP"/>
    </source>
</evidence>
<dbReference type="InterPro" id="IPR044846">
    <property type="entry name" value="GH10"/>
</dbReference>